<keyword evidence="3" id="KW-0067">ATP-binding</keyword>
<dbReference type="GO" id="GO:0016787">
    <property type="term" value="F:hydrolase activity"/>
    <property type="evidence" value="ECO:0007669"/>
    <property type="project" value="UniProtKB-KW"/>
</dbReference>
<comment type="catalytic activity">
    <reaction evidence="4">
        <text>ATP + H2O = ADP + phosphate + H(+)</text>
        <dbReference type="Rhea" id="RHEA:13065"/>
        <dbReference type="ChEBI" id="CHEBI:15377"/>
        <dbReference type="ChEBI" id="CHEBI:15378"/>
        <dbReference type="ChEBI" id="CHEBI:30616"/>
        <dbReference type="ChEBI" id="CHEBI:43474"/>
        <dbReference type="ChEBI" id="CHEBI:456216"/>
        <dbReference type="EC" id="3.6.4.13"/>
    </reaction>
</comment>
<dbReference type="GO" id="GO:0005730">
    <property type="term" value="C:nucleolus"/>
    <property type="evidence" value="ECO:0007669"/>
    <property type="project" value="TreeGrafter"/>
</dbReference>
<keyword evidence="7" id="KW-1185">Reference proteome</keyword>
<dbReference type="Gene3D" id="1.20.120.1080">
    <property type="match status" value="1"/>
</dbReference>
<dbReference type="GO" id="GO:0003725">
    <property type="term" value="F:double-stranded RNA binding"/>
    <property type="evidence" value="ECO:0007669"/>
    <property type="project" value="TreeGrafter"/>
</dbReference>
<evidence type="ECO:0000313" key="7">
    <source>
        <dbReference type="Proteomes" id="UP000053676"/>
    </source>
</evidence>
<proteinExistence type="predicted"/>
<dbReference type="OrthoDB" id="10253254at2759"/>
<dbReference type="PANTHER" id="PTHR18934">
    <property type="entry name" value="ATP-DEPENDENT RNA HELICASE"/>
    <property type="match status" value="1"/>
</dbReference>
<dbReference type="Pfam" id="PF07717">
    <property type="entry name" value="OB_NTP_bind"/>
    <property type="match status" value="1"/>
</dbReference>
<dbReference type="STRING" id="51031.W2TMA1"/>
<dbReference type="EC" id="3.6.4.13" evidence="1"/>
<gene>
    <name evidence="6" type="ORF">NECAME_01988</name>
</gene>
<dbReference type="Pfam" id="PF21010">
    <property type="entry name" value="HA2_C"/>
    <property type="match status" value="1"/>
</dbReference>
<keyword evidence="3" id="KW-0347">Helicase</keyword>
<dbReference type="Proteomes" id="UP000053676">
    <property type="component" value="Unassembled WGS sequence"/>
</dbReference>
<feature type="domain" description="Helicase-associated" evidence="5">
    <location>
        <begin position="95"/>
        <end position="183"/>
    </location>
</feature>
<evidence type="ECO:0000256" key="4">
    <source>
        <dbReference type="ARBA" id="ARBA00047984"/>
    </source>
</evidence>
<dbReference type="KEGG" id="nai:NECAME_01988"/>
<dbReference type="GO" id="GO:0045943">
    <property type="term" value="P:positive regulation of transcription by RNA polymerase I"/>
    <property type="evidence" value="ECO:0007669"/>
    <property type="project" value="TreeGrafter"/>
</dbReference>
<evidence type="ECO:0000313" key="6">
    <source>
        <dbReference type="EMBL" id="ETN82251.1"/>
    </source>
</evidence>
<dbReference type="GO" id="GO:0003724">
    <property type="term" value="F:RNA helicase activity"/>
    <property type="evidence" value="ECO:0007669"/>
    <property type="project" value="UniProtKB-EC"/>
</dbReference>
<dbReference type="EMBL" id="KI658524">
    <property type="protein sequence ID" value="ETN82251.1"/>
    <property type="molecule type" value="Genomic_DNA"/>
</dbReference>
<accession>W2TMA1</accession>
<keyword evidence="2" id="KW-0378">Hydrolase</keyword>
<reference evidence="7" key="1">
    <citation type="journal article" date="2014" name="Nat. Genet.">
        <title>Genome of the human hookworm Necator americanus.</title>
        <authorList>
            <person name="Tang Y.T."/>
            <person name="Gao X."/>
            <person name="Rosa B.A."/>
            <person name="Abubucker S."/>
            <person name="Hallsworth-Pepin K."/>
            <person name="Martin J."/>
            <person name="Tyagi R."/>
            <person name="Heizer E."/>
            <person name="Zhang X."/>
            <person name="Bhonagiri-Palsikar V."/>
            <person name="Minx P."/>
            <person name="Warren W.C."/>
            <person name="Wang Q."/>
            <person name="Zhan B."/>
            <person name="Hotez P.J."/>
            <person name="Sternberg P.W."/>
            <person name="Dougall A."/>
            <person name="Gaze S.T."/>
            <person name="Mulvenna J."/>
            <person name="Sotillo J."/>
            <person name="Ranganathan S."/>
            <person name="Rabelo E.M."/>
            <person name="Wilson R.K."/>
            <person name="Felgner P.L."/>
            <person name="Bethony J."/>
            <person name="Hawdon J.M."/>
            <person name="Gasser R.B."/>
            <person name="Loukas A."/>
            <person name="Mitreva M."/>
        </authorList>
    </citation>
    <scope>NUCLEOTIDE SEQUENCE [LARGE SCALE GENOMIC DNA]</scope>
</reference>
<dbReference type="InterPro" id="IPR011709">
    <property type="entry name" value="DEAD-box_helicase_OB_fold"/>
</dbReference>
<dbReference type="AlphaFoldDB" id="W2TMA1"/>
<name>W2TMA1_NECAM</name>
<dbReference type="InterPro" id="IPR007502">
    <property type="entry name" value="Helicase-assoc_dom"/>
</dbReference>
<evidence type="ECO:0000256" key="1">
    <source>
        <dbReference type="ARBA" id="ARBA00012552"/>
    </source>
</evidence>
<dbReference type="OMA" id="AMSCETI"/>
<evidence type="ECO:0000256" key="3">
    <source>
        <dbReference type="ARBA" id="ARBA00022806"/>
    </source>
</evidence>
<sequence>MSCCFSLTKEIFHAALNLENSDYVYNTLVCIKDLHLEEPLSDHFLVFLAGRDEIEAVVKKLRELNKHFAAPIHAVPLFGAMSASSQMKAFEPPPEALGAIEANGKELKLTSIGHILCRFPLIPNQARVLMIANELSCLEEALTVIAAMSCETIFDQESSSEAEDSEQSLTRFSSSVSDHLTMLDIVLAFKQKKRLSSSQLKEWCFSNHLNFKNLVMVLKVRKQLHQIVRDCGMRITSCGTQREKLRQALACGLFMNVCEYDRGDDRYRLLLDSFRFKYPGLVNVLKENLEKKRIQIMQKLTQLSDVYSLFQSRPQYIVFTDLVKTTDLYARNVSIIDRQWVQPVIEDYNKNAKLFA</sequence>
<keyword evidence="3" id="KW-0547">Nucleotide-binding</keyword>
<evidence type="ECO:0000256" key="2">
    <source>
        <dbReference type="ARBA" id="ARBA00022801"/>
    </source>
</evidence>
<dbReference type="PANTHER" id="PTHR18934:SF118">
    <property type="entry name" value="ATP-DEPENDENT RNA HELICASE DHX33"/>
    <property type="match status" value="1"/>
</dbReference>
<dbReference type="SMART" id="SM00847">
    <property type="entry name" value="HA2"/>
    <property type="match status" value="1"/>
</dbReference>
<evidence type="ECO:0000259" key="5">
    <source>
        <dbReference type="SMART" id="SM00847"/>
    </source>
</evidence>
<organism evidence="6 7">
    <name type="scientific">Necator americanus</name>
    <name type="common">Human hookworm</name>
    <dbReference type="NCBI Taxonomy" id="51031"/>
    <lineage>
        <taxon>Eukaryota</taxon>
        <taxon>Metazoa</taxon>
        <taxon>Ecdysozoa</taxon>
        <taxon>Nematoda</taxon>
        <taxon>Chromadorea</taxon>
        <taxon>Rhabditida</taxon>
        <taxon>Rhabditina</taxon>
        <taxon>Rhabditomorpha</taxon>
        <taxon>Strongyloidea</taxon>
        <taxon>Ancylostomatidae</taxon>
        <taxon>Bunostominae</taxon>
        <taxon>Necator</taxon>
    </lineage>
</organism>
<protein>
    <recommendedName>
        <fullName evidence="1">RNA helicase</fullName>
        <ecNumber evidence="1">3.6.4.13</ecNumber>
    </recommendedName>
</protein>